<dbReference type="GO" id="GO:0005524">
    <property type="term" value="F:ATP binding"/>
    <property type="evidence" value="ECO:0007669"/>
    <property type="project" value="UniProtKB-KW"/>
</dbReference>
<dbReference type="InterPro" id="IPR036890">
    <property type="entry name" value="HATPase_C_sf"/>
</dbReference>
<name>A0A0M0GEE3_SPOGL</name>
<dbReference type="STRING" id="1459.AF332_16755"/>
<dbReference type="GO" id="GO:0046983">
    <property type="term" value="F:protein dimerization activity"/>
    <property type="evidence" value="ECO:0007669"/>
    <property type="project" value="InterPro"/>
</dbReference>
<dbReference type="CDD" id="cd16917">
    <property type="entry name" value="HATPase_UhpB-NarQ-NarX-like"/>
    <property type="match status" value="1"/>
</dbReference>
<gene>
    <name evidence="10" type="ORF">AF332_16755</name>
</gene>
<evidence type="ECO:0000256" key="2">
    <source>
        <dbReference type="ARBA" id="ARBA00012438"/>
    </source>
</evidence>
<accession>A0A0M0GEE3</accession>
<dbReference type="SUPFAM" id="SSF55874">
    <property type="entry name" value="ATPase domain of HSP90 chaperone/DNA topoisomerase II/histidine kinase"/>
    <property type="match status" value="1"/>
</dbReference>
<keyword evidence="11" id="KW-1185">Reference proteome</keyword>
<keyword evidence="3" id="KW-0597">Phosphoprotein</keyword>
<comment type="caution">
    <text evidence="10">The sequence shown here is derived from an EMBL/GenBank/DDBJ whole genome shotgun (WGS) entry which is preliminary data.</text>
</comment>
<dbReference type="Pfam" id="PF07730">
    <property type="entry name" value="HisKA_3"/>
    <property type="match status" value="1"/>
</dbReference>
<dbReference type="SMART" id="SM00387">
    <property type="entry name" value="HATPase_c"/>
    <property type="match status" value="1"/>
</dbReference>
<dbReference type="OrthoDB" id="9781904at2"/>
<evidence type="ECO:0000256" key="3">
    <source>
        <dbReference type="ARBA" id="ARBA00022553"/>
    </source>
</evidence>
<dbReference type="InterPro" id="IPR003594">
    <property type="entry name" value="HATPase_dom"/>
</dbReference>
<keyword evidence="6" id="KW-0418">Kinase</keyword>
<evidence type="ECO:0000256" key="5">
    <source>
        <dbReference type="ARBA" id="ARBA00022741"/>
    </source>
</evidence>
<dbReference type="InterPro" id="IPR050482">
    <property type="entry name" value="Sensor_HK_TwoCompSys"/>
</dbReference>
<dbReference type="EMBL" id="LGUF01000007">
    <property type="protein sequence ID" value="KON88290.1"/>
    <property type="molecule type" value="Genomic_DNA"/>
</dbReference>
<dbReference type="PATRIC" id="fig|1459.3.peg.3667"/>
<comment type="catalytic activity">
    <reaction evidence="1">
        <text>ATP + protein L-histidine = ADP + protein N-phospho-L-histidine.</text>
        <dbReference type="EC" id="2.7.13.3"/>
    </reaction>
</comment>
<dbReference type="Gene3D" id="1.20.5.1930">
    <property type="match status" value="1"/>
</dbReference>
<dbReference type="PANTHER" id="PTHR24421">
    <property type="entry name" value="NITRATE/NITRITE SENSOR PROTEIN NARX-RELATED"/>
    <property type="match status" value="1"/>
</dbReference>
<evidence type="ECO:0000256" key="6">
    <source>
        <dbReference type="ARBA" id="ARBA00022777"/>
    </source>
</evidence>
<feature type="domain" description="Histidine kinase/HSP90-like ATPase" evidence="9">
    <location>
        <begin position="306"/>
        <end position="396"/>
    </location>
</feature>
<keyword evidence="8" id="KW-0902">Two-component regulatory system</keyword>
<sequence>MDIVEKRKWLGIEWLFFITYTCSYGFVLIYPFLLENESIPYFQFFIWNVISFILPLLYWRSGYINRRWFPVFVFLTNGLLEIYLSYTTHMFVNILSFSLIIVGFLSHPRTWWHIILLFIIGVPITELLFADMNYVYIHLAFQILNASFALGMGYLIQRLTEKSTQMKQLYEKNLCQYQKIKEQNRALELYSEQVEKVTILEERNRMAKELHDTVGHTFTSVIMGMDAVIYLLEKDPERAKEKLITLRNVTRNGLDEVRGSIHQISPYDEGHSLHHELFQRAKEFAVHTQTNVQLQLNGEETAVSKPIRLALVRCLQEALTNAKRHGHAETIQVTLSFTADAIGLLVKDDGIGADQIGPGFGLNSMKERLLAIQGTMAISSSKGKGTTVTWTVPKGEYP</sequence>
<dbReference type="RefSeq" id="WP_053435664.1">
    <property type="nucleotide sequence ID" value="NZ_LGUF01000007.1"/>
</dbReference>
<evidence type="ECO:0000313" key="11">
    <source>
        <dbReference type="Proteomes" id="UP000037109"/>
    </source>
</evidence>
<evidence type="ECO:0000256" key="4">
    <source>
        <dbReference type="ARBA" id="ARBA00022679"/>
    </source>
</evidence>
<dbReference type="GO" id="GO:0000155">
    <property type="term" value="F:phosphorelay sensor kinase activity"/>
    <property type="evidence" value="ECO:0007669"/>
    <property type="project" value="InterPro"/>
</dbReference>
<dbReference type="PANTHER" id="PTHR24421:SF10">
    <property type="entry name" value="NITRATE_NITRITE SENSOR PROTEIN NARQ"/>
    <property type="match status" value="1"/>
</dbReference>
<dbReference type="Proteomes" id="UP000037109">
    <property type="component" value="Unassembled WGS sequence"/>
</dbReference>
<dbReference type="GO" id="GO:0016020">
    <property type="term" value="C:membrane"/>
    <property type="evidence" value="ECO:0007669"/>
    <property type="project" value="InterPro"/>
</dbReference>
<evidence type="ECO:0000259" key="9">
    <source>
        <dbReference type="SMART" id="SM00387"/>
    </source>
</evidence>
<keyword evidence="5" id="KW-0547">Nucleotide-binding</keyword>
<protein>
    <recommendedName>
        <fullName evidence="2">histidine kinase</fullName>
        <ecNumber evidence="2">2.7.13.3</ecNumber>
    </recommendedName>
</protein>
<dbReference type="Pfam" id="PF02518">
    <property type="entry name" value="HATPase_c"/>
    <property type="match status" value="1"/>
</dbReference>
<evidence type="ECO:0000256" key="1">
    <source>
        <dbReference type="ARBA" id="ARBA00000085"/>
    </source>
</evidence>
<evidence type="ECO:0000313" key="10">
    <source>
        <dbReference type="EMBL" id="KON88290.1"/>
    </source>
</evidence>
<proteinExistence type="predicted"/>
<evidence type="ECO:0000256" key="7">
    <source>
        <dbReference type="ARBA" id="ARBA00022840"/>
    </source>
</evidence>
<organism evidence="10 11">
    <name type="scientific">Sporosarcina globispora</name>
    <name type="common">Bacillus globisporus</name>
    <dbReference type="NCBI Taxonomy" id="1459"/>
    <lineage>
        <taxon>Bacteria</taxon>
        <taxon>Bacillati</taxon>
        <taxon>Bacillota</taxon>
        <taxon>Bacilli</taxon>
        <taxon>Bacillales</taxon>
        <taxon>Caryophanaceae</taxon>
        <taxon>Sporosarcina</taxon>
    </lineage>
</organism>
<dbReference type="AlphaFoldDB" id="A0A0M0GEE3"/>
<dbReference type="EC" id="2.7.13.3" evidence="2"/>
<keyword evidence="7" id="KW-0067">ATP-binding</keyword>
<reference evidence="11" key="1">
    <citation type="submission" date="2015-07" db="EMBL/GenBank/DDBJ databases">
        <title>Fjat-10036 dsm4.</title>
        <authorList>
            <person name="Liu B."/>
            <person name="Wang J."/>
            <person name="Zhu Y."/>
            <person name="Liu G."/>
            <person name="Chen Q."/>
            <person name="Chen Z."/>
            <person name="Lan J."/>
            <person name="Che J."/>
            <person name="Ge C."/>
            <person name="Shi H."/>
            <person name="Pan Z."/>
            <person name="Liu X."/>
        </authorList>
    </citation>
    <scope>NUCLEOTIDE SEQUENCE [LARGE SCALE GENOMIC DNA]</scope>
    <source>
        <strain evidence="11">DSM 4</strain>
    </source>
</reference>
<keyword evidence="4" id="KW-0808">Transferase</keyword>
<evidence type="ECO:0000256" key="8">
    <source>
        <dbReference type="ARBA" id="ARBA00023012"/>
    </source>
</evidence>
<dbReference type="Gene3D" id="3.30.565.10">
    <property type="entry name" value="Histidine kinase-like ATPase, C-terminal domain"/>
    <property type="match status" value="1"/>
</dbReference>
<dbReference type="InterPro" id="IPR011712">
    <property type="entry name" value="Sig_transdc_His_kin_sub3_dim/P"/>
</dbReference>